<evidence type="ECO:0000313" key="6">
    <source>
        <dbReference type="EMBL" id="SMD33115.1"/>
    </source>
</evidence>
<dbReference type="Gene3D" id="3.20.20.140">
    <property type="entry name" value="Metal-dependent hydrolases"/>
    <property type="match status" value="1"/>
</dbReference>
<dbReference type="Proteomes" id="UP000192472">
    <property type="component" value="Unassembled WGS sequence"/>
</dbReference>
<accession>A0A1W2G8V2</accession>
<dbReference type="STRING" id="692418.SAMN04488029_1480"/>
<feature type="domain" description="Amidohydrolase-related" evidence="5">
    <location>
        <begin position="50"/>
        <end position="432"/>
    </location>
</feature>
<gene>
    <name evidence="6" type="ORF">SAMN04488029_1480</name>
</gene>
<keyword evidence="2" id="KW-0479">Metal-binding</keyword>
<dbReference type="OrthoDB" id="9807210at2"/>
<dbReference type="Gene3D" id="2.30.40.10">
    <property type="entry name" value="Urease, subunit C, domain 1"/>
    <property type="match status" value="1"/>
</dbReference>
<keyword evidence="7" id="KW-1185">Reference proteome</keyword>
<dbReference type="AlphaFoldDB" id="A0A1W2G8V2"/>
<dbReference type="GO" id="GO:0019239">
    <property type="term" value="F:deaminase activity"/>
    <property type="evidence" value="ECO:0007669"/>
    <property type="project" value="TreeGrafter"/>
</dbReference>
<dbReference type="InterPro" id="IPR051607">
    <property type="entry name" value="Metallo-dep_hydrolases"/>
</dbReference>
<comment type="cofactor">
    <cofactor evidence="1">
        <name>Zn(2+)</name>
        <dbReference type="ChEBI" id="CHEBI:29105"/>
    </cofactor>
</comment>
<dbReference type="InterPro" id="IPR032466">
    <property type="entry name" value="Metal_Hydrolase"/>
</dbReference>
<evidence type="ECO:0000256" key="1">
    <source>
        <dbReference type="ARBA" id="ARBA00001947"/>
    </source>
</evidence>
<dbReference type="GO" id="GO:0005829">
    <property type="term" value="C:cytosol"/>
    <property type="evidence" value="ECO:0007669"/>
    <property type="project" value="TreeGrafter"/>
</dbReference>
<dbReference type="EMBL" id="FWYF01000001">
    <property type="protein sequence ID" value="SMD33115.1"/>
    <property type="molecule type" value="Genomic_DNA"/>
</dbReference>
<dbReference type="SUPFAM" id="SSF51338">
    <property type="entry name" value="Composite domain of metallo-dependent hydrolases"/>
    <property type="match status" value="1"/>
</dbReference>
<evidence type="ECO:0000256" key="4">
    <source>
        <dbReference type="ARBA" id="ARBA00022833"/>
    </source>
</evidence>
<dbReference type="RefSeq" id="WP_084371794.1">
    <property type="nucleotide sequence ID" value="NZ_FWYF01000001.1"/>
</dbReference>
<evidence type="ECO:0000259" key="5">
    <source>
        <dbReference type="Pfam" id="PF01979"/>
    </source>
</evidence>
<dbReference type="InterPro" id="IPR006680">
    <property type="entry name" value="Amidohydro-rel"/>
</dbReference>
<protein>
    <submittedName>
        <fullName evidence="6">Formimidoylglutamate deiminase</fullName>
    </submittedName>
</protein>
<name>A0A1W2G8V2_REIFA</name>
<dbReference type="PANTHER" id="PTHR11271:SF48">
    <property type="entry name" value="AMIDOHYDROLASE-RELATED DOMAIN-CONTAINING PROTEIN"/>
    <property type="match status" value="1"/>
</dbReference>
<dbReference type="SUPFAM" id="SSF51556">
    <property type="entry name" value="Metallo-dependent hydrolases"/>
    <property type="match status" value="1"/>
</dbReference>
<dbReference type="GO" id="GO:0046872">
    <property type="term" value="F:metal ion binding"/>
    <property type="evidence" value="ECO:0007669"/>
    <property type="project" value="UniProtKB-KW"/>
</dbReference>
<dbReference type="Pfam" id="PF01979">
    <property type="entry name" value="Amidohydro_1"/>
    <property type="match status" value="1"/>
</dbReference>
<keyword evidence="3" id="KW-0378">Hydrolase</keyword>
<dbReference type="PANTHER" id="PTHR11271">
    <property type="entry name" value="GUANINE DEAMINASE"/>
    <property type="match status" value="1"/>
</dbReference>
<organism evidence="6 7">
    <name type="scientific">Reichenbachiella faecimaris</name>
    <dbReference type="NCBI Taxonomy" id="692418"/>
    <lineage>
        <taxon>Bacteria</taxon>
        <taxon>Pseudomonadati</taxon>
        <taxon>Bacteroidota</taxon>
        <taxon>Cytophagia</taxon>
        <taxon>Cytophagales</taxon>
        <taxon>Reichenbachiellaceae</taxon>
        <taxon>Reichenbachiella</taxon>
    </lineage>
</organism>
<dbReference type="InterPro" id="IPR011059">
    <property type="entry name" value="Metal-dep_hydrolase_composite"/>
</dbReference>
<dbReference type="InterPro" id="IPR010252">
    <property type="entry name" value="HutF"/>
</dbReference>
<keyword evidence="4" id="KW-0862">Zinc</keyword>
<evidence type="ECO:0000256" key="3">
    <source>
        <dbReference type="ARBA" id="ARBA00022801"/>
    </source>
</evidence>
<reference evidence="6 7" key="1">
    <citation type="submission" date="2017-04" db="EMBL/GenBank/DDBJ databases">
        <authorList>
            <person name="Afonso C.L."/>
            <person name="Miller P.J."/>
            <person name="Scott M.A."/>
            <person name="Spackman E."/>
            <person name="Goraichik I."/>
            <person name="Dimitrov K.M."/>
            <person name="Suarez D.L."/>
            <person name="Swayne D.E."/>
        </authorList>
    </citation>
    <scope>NUCLEOTIDE SEQUENCE [LARGE SCALE GENOMIC DNA]</scope>
    <source>
        <strain evidence="6 7">DSM 26133</strain>
    </source>
</reference>
<proteinExistence type="predicted"/>
<sequence>MSKVFKFEGLLTNEGWMCPAFVQVDHLGVIVNISDTEFEKERIETVNGYAIPGFQNAHSHSFQYAMSGLAEIHPDPTSQDDFWSWRETMYNIVLSMNPDQFEHIATMLYAEMLSHGYTHVAEFHYVHHDKDGKPYSNLAEMGERLVSAAKTAGIGITLVPIFYQKGGFGKDPVEKQRRFISSTAQGYLNLLSESKQATNAYTKANIGLGIHSLRAVDEESIRGALAEAKELPVHIHIAEQLKEVADCLDFYKQRPVEWLLNTFDINQNFHLVHATHLNETEVTGMAQSGAHVVLCPSTEGNLGDGIFPLQSFQNQGGKWSIGTDSHIGLNPLEELRILDYGQRLTTNRRNQFVSVTNGDTGLFGVDMALNAGRKAMGNSCENYFEVGQPFDAVVVDADTPLIATCRAEHILSTLVYSGDRSSFKGTIVNGEWKVKDGRHLQKDQIVTHFKKSLGELKIR</sequence>
<dbReference type="NCBIfam" id="TIGR02022">
    <property type="entry name" value="hutF"/>
    <property type="match status" value="1"/>
</dbReference>
<evidence type="ECO:0000313" key="7">
    <source>
        <dbReference type="Proteomes" id="UP000192472"/>
    </source>
</evidence>
<evidence type="ECO:0000256" key="2">
    <source>
        <dbReference type="ARBA" id="ARBA00022723"/>
    </source>
</evidence>
<dbReference type="NCBIfam" id="NF006681">
    <property type="entry name" value="PRK09229.1-2"/>
    <property type="match status" value="1"/>
</dbReference>